<proteinExistence type="inferred from homology"/>
<dbReference type="Proteomes" id="UP000768567">
    <property type="component" value="Unassembled WGS sequence"/>
</dbReference>
<dbReference type="EC" id="2.7.8.7" evidence="8"/>
<evidence type="ECO:0000256" key="1">
    <source>
        <dbReference type="ARBA" id="ARBA00022516"/>
    </source>
</evidence>
<dbReference type="InterPro" id="IPR004568">
    <property type="entry name" value="Ppantetheine-prot_Trfase_dom"/>
</dbReference>
<evidence type="ECO:0000313" key="11">
    <source>
        <dbReference type="Proteomes" id="UP000768567"/>
    </source>
</evidence>
<name>A0ABR9QZH8_9FIRM</name>
<protein>
    <recommendedName>
        <fullName evidence="8">Holo-[acyl-carrier-protein] synthase</fullName>
        <shortName evidence="8">Holo-ACP synthase</shortName>
        <ecNumber evidence="8">2.7.8.7</ecNumber>
    </recommendedName>
    <alternativeName>
        <fullName evidence="8">4'-phosphopantetheinyl transferase AcpS</fullName>
    </alternativeName>
</protein>
<evidence type="ECO:0000256" key="8">
    <source>
        <dbReference type="HAMAP-Rule" id="MF_00101"/>
    </source>
</evidence>
<dbReference type="Gene3D" id="3.90.470.20">
    <property type="entry name" value="4'-phosphopantetheinyl transferase domain"/>
    <property type="match status" value="1"/>
</dbReference>
<keyword evidence="3 8" id="KW-0479">Metal-binding</keyword>
<evidence type="ECO:0000256" key="4">
    <source>
        <dbReference type="ARBA" id="ARBA00022832"/>
    </source>
</evidence>
<organism evidence="10 11">
    <name type="scientific">Gemmiger gallinarum</name>
    <dbReference type="NCBI Taxonomy" id="2779354"/>
    <lineage>
        <taxon>Bacteria</taxon>
        <taxon>Bacillati</taxon>
        <taxon>Bacillota</taxon>
        <taxon>Clostridia</taxon>
        <taxon>Eubacteriales</taxon>
        <taxon>Gemmiger</taxon>
    </lineage>
</organism>
<reference evidence="10 11" key="1">
    <citation type="submission" date="2020-10" db="EMBL/GenBank/DDBJ databases">
        <title>ChiBAC.</title>
        <authorList>
            <person name="Zenner C."/>
            <person name="Hitch T.C.A."/>
            <person name="Clavel T."/>
        </authorList>
    </citation>
    <scope>NUCLEOTIDE SEQUENCE [LARGE SCALE GENOMIC DNA]</scope>
    <source>
        <strain evidence="10 11">DSM 109015</strain>
    </source>
</reference>
<dbReference type="InterPro" id="IPR002582">
    <property type="entry name" value="ACPS"/>
</dbReference>
<comment type="caution">
    <text evidence="10">The sequence shown here is derived from an EMBL/GenBank/DDBJ whole genome shotgun (WGS) entry which is preliminary data.</text>
</comment>
<dbReference type="NCBIfam" id="TIGR00516">
    <property type="entry name" value="acpS"/>
    <property type="match status" value="1"/>
</dbReference>
<feature type="binding site" evidence="8">
    <location>
        <position position="8"/>
    </location>
    <ligand>
        <name>Mg(2+)</name>
        <dbReference type="ChEBI" id="CHEBI:18420"/>
    </ligand>
</feature>
<keyword evidence="7 8" id="KW-0275">Fatty acid biosynthesis</keyword>
<feature type="binding site" evidence="8">
    <location>
        <position position="57"/>
    </location>
    <ligand>
        <name>Mg(2+)</name>
        <dbReference type="ChEBI" id="CHEBI:18420"/>
    </ligand>
</feature>
<keyword evidence="4 8" id="KW-0276">Fatty acid metabolism</keyword>
<keyword evidence="11" id="KW-1185">Reference proteome</keyword>
<dbReference type="Pfam" id="PF01648">
    <property type="entry name" value="ACPS"/>
    <property type="match status" value="1"/>
</dbReference>
<dbReference type="InterPro" id="IPR037143">
    <property type="entry name" value="4-PPantetheinyl_Trfase_dom_sf"/>
</dbReference>
<sequence length="127" mass="13453">MILGIGTDLCEVARMEKSLQRDHFLQRVFSPGERELIQARQGKARAETAAANFAAKEAFLKACGVGLGGFALAEIGVLRQASGAPCYVLEGCAAKWAEENYVTVHLSLTHEAGLACAFAVLEQTGGV</sequence>
<keyword evidence="5 8" id="KW-0460">Magnesium</keyword>
<evidence type="ECO:0000256" key="2">
    <source>
        <dbReference type="ARBA" id="ARBA00022679"/>
    </source>
</evidence>
<keyword evidence="6 8" id="KW-0443">Lipid metabolism</keyword>
<evidence type="ECO:0000256" key="6">
    <source>
        <dbReference type="ARBA" id="ARBA00023098"/>
    </source>
</evidence>
<keyword evidence="1 8" id="KW-0444">Lipid biosynthesis</keyword>
<evidence type="ECO:0000256" key="5">
    <source>
        <dbReference type="ARBA" id="ARBA00022842"/>
    </source>
</evidence>
<evidence type="ECO:0000313" key="10">
    <source>
        <dbReference type="EMBL" id="MBE5036253.1"/>
    </source>
</evidence>
<comment type="function">
    <text evidence="8">Transfers the 4'-phosphopantetheine moiety from coenzyme A to a Ser of acyl-carrier-protein.</text>
</comment>
<dbReference type="EMBL" id="JADCKC010000001">
    <property type="protein sequence ID" value="MBE5036253.1"/>
    <property type="molecule type" value="Genomic_DNA"/>
</dbReference>
<evidence type="ECO:0000256" key="7">
    <source>
        <dbReference type="ARBA" id="ARBA00023160"/>
    </source>
</evidence>
<dbReference type="SUPFAM" id="SSF56214">
    <property type="entry name" value="4'-phosphopantetheinyl transferase"/>
    <property type="match status" value="1"/>
</dbReference>
<feature type="domain" description="4'-phosphopantetheinyl transferase" evidence="9">
    <location>
        <begin position="4"/>
        <end position="102"/>
    </location>
</feature>
<comment type="similarity">
    <text evidence="8">Belongs to the P-Pant transferase superfamily. AcpS family.</text>
</comment>
<dbReference type="HAMAP" id="MF_00101">
    <property type="entry name" value="AcpS"/>
    <property type="match status" value="1"/>
</dbReference>
<dbReference type="GO" id="GO:0008897">
    <property type="term" value="F:holo-[acyl-carrier-protein] synthase activity"/>
    <property type="evidence" value="ECO:0007669"/>
    <property type="project" value="UniProtKB-EC"/>
</dbReference>
<comment type="cofactor">
    <cofactor evidence="8">
        <name>Mg(2+)</name>
        <dbReference type="ChEBI" id="CHEBI:18420"/>
    </cofactor>
</comment>
<dbReference type="NCBIfam" id="TIGR00556">
    <property type="entry name" value="pantethn_trn"/>
    <property type="match status" value="1"/>
</dbReference>
<comment type="catalytic activity">
    <reaction evidence="8">
        <text>apo-[ACP] + CoA = holo-[ACP] + adenosine 3',5'-bisphosphate + H(+)</text>
        <dbReference type="Rhea" id="RHEA:12068"/>
        <dbReference type="Rhea" id="RHEA-COMP:9685"/>
        <dbReference type="Rhea" id="RHEA-COMP:9690"/>
        <dbReference type="ChEBI" id="CHEBI:15378"/>
        <dbReference type="ChEBI" id="CHEBI:29999"/>
        <dbReference type="ChEBI" id="CHEBI:57287"/>
        <dbReference type="ChEBI" id="CHEBI:58343"/>
        <dbReference type="ChEBI" id="CHEBI:64479"/>
        <dbReference type="EC" id="2.7.8.7"/>
    </reaction>
</comment>
<evidence type="ECO:0000259" key="9">
    <source>
        <dbReference type="Pfam" id="PF01648"/>
    </source>
</evidence>
<dbReference type="RefSeq" id="WP_193499605.1">
    <property type="nucleotide sequence ID" value="NZ_JADCKC010000001.1"/>
</dbReference>
<evidence type="ECO:0000256" key="3">
    <source>
        <dbReference type="ARBA" id="ARBA00022723"/>
    </source>
</evidence>
<accession>A0ABR9QZH8</accession>
<comment type="subcellular location">
    <subcellularLocation>
        <location evidence="8">Cytoplasm</location>
    </subcellularLocation>
</comment>
<keyword evidence="8" id="KW-0963">Cytoplasm</keyword>
<gene>
    <name evidence="8 10" type="primary">acpS</name>
    <name evidence="10" type="ORF">INF35_00325</name>
</gene>
<keyword evidence="2 8" id="KW-0808">Transferase</keyword>
<dbReference type="InterPro" id="IPR008278">
    <property type="entry name" value="4-PPantetheinyl_Trfase_dom"/>
</dbReference>